<dbReference type="Gene3D" id="3.30.1120.10">
    <property type="match status" value="1"/>
</dbReference>
<dbReference type="PANTHER" id="PTHR42693:SF42">
    <property type="entry name" value="ARYLSULFATASE G"/>
    <property type="match status" value="1"/>
</dbReference>
<dbReference type="InterPro" id="IPR017850">
    <property type="entry name" value="Alkaline_phosphatase_core_sf"/>
</dbReference>
<name>A0AAJ1QTR8_9FLAO</name>
<organism evidence="8 9">
    <name type="scientific">Polaribacter sejongensis</name>
    <dbReference type="NCBI Taxonomy" id="985043"/>
    <lineage>
        <taxon>Bacteria</taxon>
        <taxon>Pseudomonadati</taxon>
        <taxon>Bacteroidota</taxon>
        <taxon>Flavobacteriia</taxon>
        <taxon>Flavobacteriales</taxon>
        <taxon>Flavobacteriaceae</taxon>
    </lineage>
</organism>
<dbReference type="GO" id="GO:0004065">
    <property type="term" value="F:arylsulfatase activity"/>
    <property type="evidence" value="ECO:0007669"/>
    <property type="project" value="TreeGrafter"/>
</dbReference>
<dbReference type="Pfam" id="PF00884">
    <property type="entry name" value="Sulfatase"/>
    <property type="match status" value="1"/>
</dbReference>
<dbReference type="InterPro" id="IPR050738">
    <property type="entry name" value="Sulfatase"/>
</dbReference>
<gene>
    <name evidence="8" type="ORF">QWY81_01410</name>
</gene>
<protein>
    <submittedName>
        <fullName evidence="8">Sulfatase</fullName>
    </submittedName>
</protein>
<keyword evidence="3" id="KW-0479">Metal-binding</keyword>
<evidence type="ECO:0000256" key="2">
    <source>
        <dbReference type="ARBA" id="ARBA00008779"/>
    </source>
</evidence>
<evidence type="ECO:0000313" key="8">
    <source>
        <dbReference type="EMBL" id="MDN3618105.1"/>
    </source>
</evidence>
<dbReference type="EMBL" id="JAUFQH010000003">
    <property type="protein sequence ID" value="MDN3618105.1"/>
    <property type="molecule type" value="Genomic_DNA"/>
</dbReference>
<reference evidence="8 9" key="1">
    <citation type="journal article" date="2014" name="Int. J. Syst. Evol. Microbiol.">
        <title>Complete genome sequence of Corynebacterium casei LMG S-19264T (=DSM 44701T), isolated from a smear-ripened cheese.</title>
        <authorList>
            <consortium name="US DOE Joint Genome Institute (JGI-PGF)"/>
            <person name="Walter F."/>
            <person name="Albersmeier A."/>
            <person name="Kalinowski J."/>
            <person name="Ruckert C."/>
        </authorList>
    </citation>
    <scope>NUCLEOTIDE SEQUENCE [LARGE SCALE GENOMIC DNA]</scope>
    <source>
        <strain evidence="8 9">CECT 8670</strain>
    </source>
</reference>
<dbReference type="GO" id="GO:0046872">
    <property type="term" value="F:metal ion binding"/>
    <property type="evidence" value="ECO:0007669"/>
    <property type="project" value="UniProtKB-KW"/>
</dbReference>
<proteinExistence type="inferred from homology"/>
<comment type="cofactor">
    <cofactor evidence="1">
        <name>Ca(2+)</name>
        <dbReference type="ChEBI" id="CHEBI:29108"/>
    </cofactor>
</comment>
<dbReference type="CDD" id="cd16144">
    <property type="entry name" value="ARS_like"/>
    <property type="match status" value="1"/>
</dbReference>
<evidence type="ECO:0000256" key="4">
    <source>
        <dbReference type="ARBA" id="ARBA00022729"/>
    </source>
</evidence>
<comment type="caution">
    <text evidence="8">The sequence shown here is derived from an EMBL/GenBank/DDBJ whole genome shotgun (WGS) entry which is preliminary data.</text>
</comment>
<evidence type="ECO:0000256" key="3">
    <source>
        <dbReference type="ARBA" id="ARBA00022723"/>
    </source>
</evidence>
<keyword evidence="5" id="KW-0378">Hydrolase</keyword>
<dbReference type="PROSITE" id="PS51257">
    <property type="entry name" value="PROKAR_LIPOPROTEIN"/>
    <property type="match status" value="1"/>
</dbReference>
<dbReference type="InterPro" id="IPR000917">
    <property type="entry name" value="Sulfatase_N"/>
</dbReference>
<comment type="similarity">
    <text evidence="2">Belongs to the sulfatase family.</text>
</comment>
<keyword evidence="6" id="KW-0106">Calcium</keyword>
<dbReference type="RefSeq" id="WP_261972187.1">
    <property type="nucleotide sequence ID" value="NZ_CP103460.1"/>
</dbReference>
<evidence type="ECO:0000256" key="6">
    <source>
        <dbReference type="ARBA" id="ARBA00022837"/>
    </source>
</evidence>
<dbReference type="Gene3D" id="3.40.720.10">
    <property type="entry name" value="Alkaline Phosphatase, subunit A"/>
    <property type="match status" value="1"/>
</dbReference>
<accession>A0AAJ1QTR8</accession>
<dbReference type="Proteomes" id="UP001228636">
    <property type="component" value="Unassembled WGS sequence"/>
</dbReference>
<evidence type="ECO:0000256" key="5">
    <source>
        <dbReference type="ARBA" id="ARBA00022801"/>
    </source>
</evidence>
<evidence type="ECO:0000256" key="1">
    <source>
        <dbReference type="ARBA" id="ARBA00001913"/>
    </source>
</evidence>
<evidence type="ECO:0000259" key="7">
    <source>
        <dbReference type="Pfam" id="PF00884"/>
    </source>
</evidence>
<keyword evidence="4" id="KW-0732">Signal</keyword>
<evidence type="ECO:0000313" key="9">
    <source>
        <dbReference type="Proteomes" id="UP001228636"/>
    </source>
</evidence>
<dbReference type="AlphaFoldDB" id="A0AAJ1QTR8"/>
<dbReference type="PANTHER" id="PTHR42693">
    <property type="entry name" value="ARYLSULFATASE FAMILY MEMBER"/>
    <property type="match status" value="1"/>
</dbReference>
<feature type="domain" description="Sulfatase N-terminal" evidence="7">
    <location>
        <begin position="27"/>
        <end position="339"/>
    </location>
</feature>
<sequence>MKYFVVVLLCGLLSCTTQNLVKSESKPNIIYINVDDLGWMDTETYGSTFYETPNITRLAKSGMLFTNGYASAANCAPSRACLISGQNTPRHGVFTVSNSDRGHEKTRKIIPTPNTEDLADDNVTIAEMLKKAGYTTGTFGKWHLGDDPKTQGFDVNVAGANNGNPGKNGFFSPYNVKNIVDNKKGENLTDRLTQEAISFIKDNKEQPFFLYLPYYAVHTPLSTTNALEEKYKEKGGNSFQNKAVYAGMIETVDRNIGLILDEIEALNLKNTLIVFTSDNGGIRDISNQDPLRAGKGSYYEGGIRVPYIISWDGIIKPNKVSKTPITNLDFYPTFMDILNVEMPNKIVDGTSILTALKGESIKDRSLYFHFPIYLQAYNFKTDDGRDPFFRTRPGSVIIDGDWKLHQYFEDNGLELYNLKTDVGERNNLAEVHPEKTAELLQKLNSWRTEINAPIPTELNPKYEASFIPNKFK</sequence>
<dbReference type="SUPFAM" id="SSF53649">
    <property type="entry name" value="Alkaline phosphatase-like"/>
    <property type="match status" value="1"/>
</dbReference>